<organism evidence="7 8">
    <name type="scientific">Mycobacterium vicinigordonae</name>
    <dbReference type="NCBI Taxonomy" id="1719132"/>
    <lineage>
        <taxon>Bacteria</taxon>
        <taxon>Bacillati</taxon>
        <taxon>Actinomycetota</taxon>
        <taxon>Actinomycetes</taxon>
        <taxon>Mycobacteriales</taxon>
        <taxon>Mycobacteriaceae</taxon>
        <taxon>Mycobacterium</taxon>
    </lineage>
</organism>
<evidence type="ECO:0000313" key="8">
    <source>
        <dbReference type="Proteomes" id="UP000510682"/>
    </source>
</evidence>
<keyword evidence="8" id="KW-1185">Reference proteome</keyword>
<dbReference type="EMBL" id="CP059165">
    <property type="protein sequence ID" value="QLL05650.1"/>
    <property type="molecule type" value="Genomic_DNA"/>
</dbReference>
<feature type="transmembrane region" description="Helical" evidence="6">
    <location>
        <begin position="182"/>
        <end position="202"/>
    </location>
</feature>
<dbReference type="Proteomes" id="UP000510682">
    <property type="component" value="Chromosome"/>
</dbReference>
<gene>
    <name evidence="7" type="ORF">H0P51_17650</name>
</gene>
<keyword evidence="5 6" id="KW-0472">Membrane</keyword>
<evidence type="ECO:0000256" key="2">
    <source>
        <dbReference type="ARBA" id="ARBA00008333"/>
    </source>
</evidence>
<reference evidence="7 8" key="2">
    <citation type="submission" date="2020-07" db="EMBL/GenBank/DDBJ databases">
        <authorList>
            <person name="Yu X."/>
        </authorList>
    </citation>
    <scope>NUCLEOTIDE SEQUENCE [LARGE SCALE GENOMIC DNA]</scope>
    <source>
        <strain evidence="8">24</strain>
    </source>
</reference>
<dbReference type="Pfam" id="PF03239">
    <property type="entry name" value="FTR1"/>
    <property type="match status" value="1"/>
</dbReference>
<evidence type="ECO:0000313" key="7">
    <source>
        <dbReference type="EMBL" id="QLL05650.1"/>
    </source>
</evidence>
<reference evidence="8" key="1">
    <citation type="submission" date="2020-07" db="EMBL/GenBank/DDBJ databases">
        <title>Description of Mycobacterium gordonae subsp. intergordonae subsp.nov. and Mycobacterium gordonae subsp. gordonae subsp. nov.</title>
        <authorList>
            <person name="Yu X."/>
        </authorList>
    </citation>
    <scope>NUCLEOTIDE SEQUENCE [LARGE SCALE GENOMIC DNA]</scope>
    <source>
        <strain evidence="8">24</strain>
    </source>
</reference>
<keyword evidence="4 6" id="KW-1133">Transmembrane helix</keyword>
<feature type="transmembrane region" description="Helical" evidence="6">
    <location>
        <begin position="6"/>
        <end position="29"/>
    </location>
</feature>
<comment type="similarity">
    <text evidence="2">Belongs to the oxidase-dependent Fe transporter (OFeT) (TC 9.A.10.1) family.</text>
</comment>
<comment type="subcellular location">
    <subcellularLocation>
        <location evidence="1">Membrane</location>
        <topology evidence="1">Multi-pass membrane protein</topology>
    </subcellularLocation>
</comment>
<evidence type="ECO:0000256" key="5">
    <source>
        <dbReference type="ARBA" id="ARBA00023136"/>
    </source>
</evidence>
<evidence type="ECO:0000256" key="4">
    <source>
        <dbReference type="ARBA" id="ARBA00022989"/>
    </source>
</evidence>
<dbReference type="GO" id="GO:0033573">
    <property type="term" value="C:high-affinity iron permease complex"/>
    <property type="evidence" value="ECO:0007669"/>
    <property type="project" value="InterPro"/>
</dbReference>
<reference evidence="8" key="3">
    <citation type="submission" date="2023-07" db="EMBL/GenBank/DDBJ databases">
        <title>Description of Mycobacterium gordonae subsp. intergordonae subsp.nov. and Mycobacterium gordonae subsp. gordonae subsp. nov.</title>
        <authorList>
            <person name="Huang H."/>
        </authorList>
    </citation>
    <scope>NUCLEOTIDE SEQUENCE [LARGE SCALE GENOMIC DNA]</scope>
    <source>
        <strain evidence="8">24</strain>
    </source>
</reference>
<dbReference type="AlphaFoldDB" id="A0A7D6DWN4"/>
<accession>A0A7D6DWN4</accession>
<feature type="transmembrane region" description="Helical" evidence="6">
    <location>
        <begin position="250"/>
        <end position="268"/>
    </location>
</feature>
<protein>
    <submittedName>
        <fullName evidence="7">FTR1 family protein</fullName>
    </submittedName>
</protein>
<dbReference type="KEGG" id="mgor:H0P51_17650"/>
<dbReference type="InterPro" id="IPR004923">
    <property type="entry name" value="FTR1/Fip1/EfeU"/>
</dbReference>
<feature type="transmembrane region" description="Helical" evidence="6">
    <location>
        <begin position="280"/>
        <end position="299"/>
    </location>
</feature>
<evidence type="ECO:0000256" key="3">
    <source>
        <dbReference type="ARBA" id="ARBA00022692"/>
    </source>
</evidence>
<dbReference type="PANTHER" id="PTHR31632:SF2">
    <property type="entry name" value="PLASMA MEMBRANE IRON PERMEASE"/>
    <property type="match status" value="1"/>
</dbReference>
<dbReference type="GO" id="GO:0015093">
    <property type="term" value="F:ferrous iron transmembrane transporter activity"/>
    <property type="evidence" value="ECO:0007669"/>
    <property type="project" value="TreeGrafter"/>
</dbReference>
<dbReference type="RefSeq" id="WP_180914060.1">
    <property type="nucleotide sequence ID" value="NZ_CP059165.1"/>
</dbReference>
<feature type="transmembrane region" description="Helical" evidence="6">
    <location>
        <begin position="41"/>
        <end position="60"/>
    </location>
</feature>
<proteinExistence type="inferred from homology"/>
<feature type="transmembrane region" description="Helical" evidence="6">
    <location>
        <begin position="72"/>
        <end position="91"/>
    </location>
</feature>
<sequence>MQGVFIGTFLIGLREGLEATLIVSIVAAFLKRNGRSVQPMFTGVALAVAISVGVGVGLDLLTTTLPQRQQEMMETVIGAIAVVFVTSMIIWMNRNAGRLKGDLEREAQEAISRGGSLALTAMAFLAVLKEGFETAVFLLAAAQTSHGSRWLAVLGGVAGIAAAIALGAGIYVGGLKLNLARFFRVTGAFLVLIAAGLVLGSLRTAHEAGWITIGQHQVFDLSPWLPGRSVRGALVTGLFGIPPDPRLVEVLGWLLYALPVLVVFLWPTKRALQPRALRRRLVATAAASIIGAAVLALAVPAGGAESVANARTAVDHLGRAIAVSLAAAPSGRALSIAPTAGAPSSVPLAAAGDESVDGVPVRVWQATLAGATDSEPTVTLTELAATTGGRLPVGLSAARTPGPFEAHRTTSTVYTIRVHGNSLVSAQSVSSRTAVLSGGGLTTPKTVSLGGLPSDWFTVNDQAIAAQLRENARQRAERELWRLWLPLIVAGFALVCDVAAIHAGRPTGPERGRAANVEARQSV</sequence>
<evidence type="ECO:0000256" key="1">
    <source>
        <dbReference type="ARBA" id="ARBA00004141"/>
    </source>
</evidence>
<name>A0A7D6DWN4_9MYCO</name>
<dbReference type="PANTHER" id="PTHR31632">
    <property type="entry name" value="IRON TRANSPORTER FTH1"/>
    <property type="match status" value="1"/>
</dbReference>
<feature type="transmembrane region" description="Helical" evidence="6">
    <location>
        <begin position="111"/>
        <end position="128"/>
    </location>
</feature>
<keyword evidence="3 6" id="KW-0812">Transmembrane</keyword>
<dbReference type="NCBIfam" id="NF041756">
    <property type="entry name" value="EfeU"/>
    <property type="match status" value="1"/>
</dbReference>
<feature type="transmembrane region" description="Helical" evidence="6">
    <location>
        <begin position="148"/>
        <end position="170"/>
    </location>
</feature>
<evidence type="ECO:0000256" key="6">
    <source>
        <dbReference type="SAM" id="Phobius"/>
    </source>
</evidence>